<dbReference type="Proteomes" id="UP001595998">
    <property type="component" value="Unassembled WGS sequence"/>
</dbReference>
<protein>
    <submittedName>
        <fullName evidence="2">AbrB/MazE/SpoVT family DNA-binding domain-containing protein</fullName>
    </submittedName>
</protein>
<proteinExistence type="predicted"/>
<gene>
    <name evidence="2" type="ORF">ACFOZ9_13480</name>
</gene>
<accession>A0ABV8XRD6</accession>
<feature type="compositionally biased region" description="Basic and acidic residues" evidence="1">
    <location>
        <begin position="54"/>
        <end position="72"/>
    </location>
</feature>
<reference evidence="3" key="1">
    <citation type="journal article" date="2019" name="Int. J. Syst. Evol. Microbiol.">
        <title>The Global Catalogue of Microorganisms (GCM) 10K type strain sequencing project: providing services to taxonomists for standard genome sequencing and annotation.</title>
        <authorList>
            <consortium name="The Broad Institute Genomics Platform"/>
            <consortium name="The Broad Institute Genome Sequencing Center for Infectious Disease"/>
            <person name="Wu L."/>
            <person name="Ma J."/>
        </authorList>
    </citation>
    <scope>NUCLEOTIDE SEQUENCE [LARGE SCALE GENOMIC DNA]</scope>
    <source>
        <strain evidence="3">CCUG 56029</strain>
    </source>
</reference>
<organism evidence="2 3">
    <name type="scientific">Deinococcus navajonensis</name>
    <dbReference type="NCBI Taxonomy" id="309884"/>
    <lineage>
        <taxon>Bacteria</taxon>
        <taxon>Thermotogati</taxon>
        <taxon>Deinococcota</taxon>
        <taxon>Deinococci</taxon>
        <taxon>Deinococcales</taxon>
        <taxon>Deinococcaceae</taxon>
        <taxon>Deinococcus</taxon>
    </lineage>
</organism>
<comment type="caution">
    <text evidence="2">The sequence shown here is derived from an EMBL/GenBank/DDBJ whole genome shotgun (WGS) entry which is preliminary data.</text>
</comment>
<evidence type="ECO:0000313" key="2">
    <source>
        <dbReference type="EMBL" id="MFC4427222.1"/>
    </source>
</evidence>
<evidence type="ECO:0000313" key="3">
    <source>
        <dbReference type="Proteomes" id="UP001595998"/>
    </source>
</evidence>
<feature type="region of interest" description="Disordered" evidence="1">
    <location>
        <begin position="47"/>
        <end position="72"/>
    </location>
</feature>
<keyword evidence="2" id="KW-0238">DNA-binding</keyword>
<evidence type="ECO:0000256" key="1">
    <source>
        <dbReference type="SAM" id="MobiDB-lite"/>
    </source>
</evidence>
<sequence length="72" mass="8095">MTKIAATVDQEGRLTLTPAERERLHLTPGSRVIIEIEPASAENPFLAFIGSRPPLDDSDSRAHYRRERGHDE</sequence>
<keyword evidence="3" id="KW-1185">Reference proteome</keyword>
<dbReference type="RefSeq" id="WP_380040492.1">
    <property type="nucleotide sequence ID" value="NZ_JBHSEH010000019.1"/>
</dbReference>
<name>A0ABV8XRD6_9DEIO</name>
<dbReference type="GO" id="GO:0003677">
    <property type="term" value="F:DNA binding"/>
    <property type="evidence" value="ECO:0007669"/>
    <property type="project" value="UniProtKB-KW"/>
</dbReference>
<dbReference type="EMBL" id="JBHSEH010000019">
    <property type="protein sequence ID" value="MFC4427222.1"/>
    <property type="molecule type" value="Genomic_DNA"/>
</dbReference>